<organism evidence="3 4">
    <name type="scientific">Toxocara canis</name>
    <name type="common">Canine roundworm</name>
    <dbReference type="NCBI Taxonomy" id="6265"/>
    <lineage>
        <taxon>Eukaryota</taxon>
        <taxon>Metazoa</taxon>
        <taxon>Ecdysozoa</taxon>
        <taxon>Nematoda</taxon>
        <taxon>Chromadorea</taxon>
        <taxon>Rhabditida</taxon>
        <taxon>Spirurina</taxon>
        <taxon>Ascaridomorpha</taxon>
        <taxon>Ascaridoidea</taxon>
        <taxon>Toxocaridae</taxon>
        <taxon>Toxocara</taxon>
    </lineage>
</organism>
<evidence type="ECO:0000256" key="1">
    <source>
        <dbReference type="SAM" id="MobiDB-lite"/>
    </source>
</evidence>
<feature type="compositionally biased region" description="Basic and acidic residues" evidence="1">
    <location>
        <begin position="24"/>
        <end position="36"/>
    </location>
</feature>
<evidence type="ECO:0000313" key="2">
    <source>
        <dbReference type="EMBL" id="VDM29391.1"/>
    </source>
</evidence>
<gene>
    <name evidence="2" type="ORF">TCNE_LOCUS3674</name>
</gene>
<dbReference type="Proteomes" id="UP000050794">
    <property type="component" value="Unassembled WGS sequence"/>
</dbReference>
<protein>
    <submittedName>
        <fullName evidence="2 4">Uncharacterized protein</fullName>
    </submittedName>
</protein>
<evidence type="ECO:0000313" key="3">
    <source>
        <dbReference type="Proteomes" id="UP000050794"/>
    </source>
</evidence>
<proteinExistence type="predicted"/>
<keyword evidence="3" id="KW-1185">Reference proteome</keyword>
<sequence length="110" mass="12843">MCLTYPQIKRLYQTQRMRGNLQKMTDKTQKTTETMKDKKKKVHYLKNVRKKNVIEQDITRRRWRIITFPSKDDNLLAHATPSLVAIAPQSIFVRASEKGAAEDRGGRINV</sequence>
<feature type="region of interest" description="Disordered" evidence="1">
    <location>
        <begin position="19"/>
        <end position="40"/>
    </location>
</feature>
<name>A0A183U5A4_TOXCA</name>
<reference evidence="4" key="1">
    <citation type="submission" date="2016-06" db="UniProtKB">
        <authorList>
            <consortium name="WormBaseParasite"/>
        </authorList>
    </citation>
    <scope>IDENTIFICATION</scope>
</reference>
<dbReference type="AlphaFoldDB" id="A0A183U5A4"/>
<dbReference type="EMBL" id="UYWY01004973">
    <property type="protein sequence ID" value="VDM29391.1"/>
    <property type="molecule type" value="Genomic_DNA"/>
</dbReference>
<reference evidence="2 3" key="2">
    <citation type="submission" date="2018-11" db="EMBL/GenBank/DDBJ databases">
        <authorList>
            <consortium name="Pathogen Informatics"/>
        </authorList>
    </citation>
    <scope>NUCLEOTIDE SEQUENCE [LARGE SCALE GENOMIC DNA]</scope>
</reference>
<accession>A0A183U5A4</accession>
<dbReference type="WBParaSite" id="TCNE_0000367401-mRNA-1">
    <property type="protein sequence ID" value="TCNE_0000367401-mRNA-1"/>
    <property type="gene ID" value="TCNE_0000367401"/>
</dbReference>
<evidence type="ECO:0000313" key="4">
    <source>
        <dbReference type="WBParaSite" id="TCNE_0000367401-mRNA-1"/>
    </source>
</evidence>